<evidence type="ECO:0000256" key="1">
    <source>
        <dbReference type="ARBA" id="ARBA00010790"/>
    </source>
</evidence>
<dbReference type="Proteomes" id="UP000033540">
    <property type="component" value="Unassembled WGS sequence"/>
</dbReference>
<dbReference type="InterPro" id="IPR012132">
    <property type="entry name" value="GMC_OxRdtase"/>
</dbReference>
<keyword evidence="3 4" id="KW-0274">FAD</keyword>
<feature type="active site" description="Proton acceptor" evidence="2">
    <location>
        <position position="534"/>
    </location>
</feature>
<reference evidence="7 8" key="1">
    <citation type="submission" date="2015-02" db="EMBL/GenBank/DDBJ databases">
        <title>Draft genome sequence of Aspergillus parasiticus SU-1.</title>
        <authorList>
            <person name="Yu J."/>
            <person name="Fedorova N."/>
            <person name="Yin Y."/>
            <person name="Losada L."/>
            <person name="Zafar N."/>
            <person name="Taujale R."/>
            <person name="Ehrlich K.C."/>
            <person name="Bhatnagar D."/>
            <person name="Cleveland T.E."/>
            <person name="Bennett J.W."/>
            <person name="Nierman W.C."/>
        </authorList>
    </citation>
    <scope>NUCLEOTIDE SEQUENCE [LARGE SCALE GENOMIC DNA]</scope>
    <source>
        <strain evidence="8">ATCC 56775 / NRRL 5862 / SRRC 143 / SU-1</strain>
    </source>
</reference>
<evidence type="ECO:0000259" key="5">
    <source>
        <dbReference type="PROSITE" id="PS00623"/>
    </source>
</evidence>
<sequence>MGSMALEADYIIVGGGLAGCAVASRLKQRSPSLDILILEAGSDPSSNPNTQSFTGAFSLLGSDLDWAYSTEPQKNTGNRVHTIHSGKALGGGSVVNFGGWSRGDATDYDDWARIVGDQRWSYDGLLPYFRRSESFFDTNADPKQHGFEGPIHVTSVSASDPNRRYPLREPIKDAWNEIGVQYNPDGCSGNLSGINEFLETWRDGKRQAAHQAYSLEGVQLVTEAIVHRVEFTDGTQNGQKTVSAVLLSDGRRFKARKEVILAAGTLRTPQVLMLSGIGPTDILSQHAIPTIINAPEVGKNLNDHFALYQLYKLRNPERGLSLGSPVLSDPAFMKGFPGDWVINQDVPADILGAAVRNDNVRFGFPTDESFLKPGRPLVETLVAYAPAGVPGVPMDGSFIMTSVMLLASTSRGTVSIRSPLPTDPPLVDSNYFDTEADRVTLIHGSRRTMQALLDTSALADYIETEVPPPGMPALSSRSSDDEFEARIRATGLAHHHPAGTSAMGKVVGPDLRVFGVHNLRIVDASILPLSIGGHPQATLYAVAEQAADIILGVDAQA</sequence>
<dbReference type="Gene3D" id="3.50.50.60">
    <property type="entry name" value="FAD/NAD(P)-binding domain"/>
    <property type="match status" value="1"/>
</dbReference>
<evidence type="ECO:0000256" key="4">
    <source>
        <dbReference type="RuleBase" id="RU003968"/>
    </source>
</evidence>
<dbReference type="EMBL" id="JZEE01000553">
    <property type="protein sequence ID" value="KJK63552.1"/>
    <property type="molecule type" value="Genomic_DNA"/>
</dbReference>
<protein>
    <submittedName>
        <fullName evidence="7">GMC oxidoreductase</fullName>
    </submittedName>
</protein>
<dbReference type="STRING" id="1403190.A0A0F0IA42"/>
<dbReference type="PIRSF" id="PIRSF000137">
    <property type="entry name" value="Alcohol_oxidase"/>
    <property type="match status" value="1"/>
</dbReference>
<dbReference type="PANTHER" id="PTHR11552">
    <property type="entry name" value="GLUCOSE-METHANOL-CHOLINE GMC OXIDOREDUCTASE"/>
    <property type="match status" value="1"/>
</dbReference>
<name>A0A0F0IA42_ASPPU</name>
<dbReference type="GO" id="GO:0016614">
    <property type="term" value="F:oxidoreductase activity, acting on CH-OH group of donors"/>
    <property type="evidence" value="ECO:0007669"/>
    <property type="project" value="InterPro"/>
</dbReference>
<organism evidence="7 8">
    <name type="scientific">Aspergillus parasiticus (strain ATCC 56775 / NRRL 5862 / SRRC 143 / SU-1)</name>
    <dbReference type="NCBI Taxonomy" id="1403190"/>
    <lineage>
        <taxon>Eukaryota</taxon>
        <taxon>Fungi</taxon>
        <taxon>Dikarya</taxon>
        <taxon>Ascomycota</taxon>
        <taxon>Pezizomycotina</taxon>
        <taxon>Eurotiomycetes</taxon>
        <taxon>Eurotiomycetidae</taxon>
        <taxon>Eurotiales</taxon>
        <taxon>Aspergillaceae</taxon>
        <taxon>Aspergillus</taxon>
        <taxon>Aspergillus subgen. Circumdati</taxon>
    </lineage>
</organism>
<dbReference type="InterPro" id="IPR036188">
    <property type="entry name" value="FAD/NAD-bd_sf"/>
</dbReference>
<dbReference type="InterPro" id="IPR000172">
    <property type="entry name" value="GMC_OxRdtase_N"/>
</dbReference>
<comment type="cofactor">
    <cofactor evidence="3">
        <name>FAD</name>
        <dbReference type="ChEBI" id="CHEBI:57692"/>
    </cofactor>
</comment>
<feature type="domain" description="Glucose-methanol-choline oxidoreductase N-terminal" evidence="6">
    <location>
        <begin position="264"/>
        <end position="278"/>
    </location>
</feature>
<dbReference type="Pfam" id="PF00732">
    <property type="entry name" value="GMC_oxred_N"/>
    <property type="match status" value="1"/>
</dbReference>
<keyword evidence="4" id="KW-0285">Flavoprotein</keyword>
<proteinExistence type="inferred from homology"/>
<evidence type="ECO:0000259" key="6">
    <source>
        <dbReference type="PROSITE" id="PS00624"/>
    </source>
</evidence>
<gene>
    <name evidence="7" type="ORF">P875_00064997</name>
</gene>
<dbReference type="PROSITE" id="PS00624">
    <property type="entry name" value="GMC_OXRED_2"/>
    <property type="match status" value="1"/>
</dbReference>
<comment type="caution">
    <text evidence="7">The sequence shown here is derived from an EMBL/GenBank/DDBJ whole genome shotgun (WGS) entry which is preliminary data.</text>
</comment>
<dbReference type="PROSITE" id="PS00623">
    <property type="entry name" value="GMC_OXRED_1"/>
    <property type="match status" value="1"/>
</dbReference>
<dbReference type="GO" id="GO:0050660">
    <property type="term" value="F:flavin adenine dinucleotide binding"/>
    <property type="evidence" value="ECO:0007669"/>
    <property type="project" value="InterPro"/>
</dbReference>
<evidence type="ECO:0000256" key="3">
    <source>
        <dbReference type="PIRSR" id="PIRSR000137-2"/>
    </source>
</evidence>
<dbReference type="PANTHER" id="PTHR11552:SF123">
    <property type="entry name" value="GMC OXIDOREDUCTASE (AFU_ORTHOLOGUE AFUA_2G01770)-RELATED"/>
    <property type="match status" value="1"/>
</dbReference>
<feature type="binding site" evidence="3">
    <location>
        <position position="226"/>
    </location>
    <ligand>
        <name>FAD</name>
        <dbReference type="ChEBI" id="CHEBI:57692"/>
    </ligand>
</feature>
<evidence type="ECO:0000313" key="7">
    <source>
        <dbReference type="EMBL" id="KJK63552.1"/>
    </source>
</evidence>
<dbReference type="SUPFAM" id="SSF51905">
    <property type="entry name" value="FAD/NAD(P)-binding domain"/>
    <property type="match status" value="1"/>
</dbReference>
<dbReference type="AlphaFoldDB" id="A0A0F0IA42"/>
<feature type="binding site" evidence="3">
    <location>
        <begin position="535"/>
        <end position="536"/>
    </location>
    <ligand>
        <name>FAD</name>
        <dbReference type="ChEBI" id="CHEBI:57692"/>
    </ligand>
</feature>
<dbReference type="OrthoDB" id="269227at2759"/>
<dbReference type="SUPFAM" id="SSF54373">
    <property type="entry name" value="FAD-linked reductases, C-terminal domain"/>
    <property type="match status" value="1"/>
</dbReference>
<dbReference type="InterPro" id="IPR007867">
    <property type="entry name" value="GMC_OxRtase_C"/>
</dbReference>
<feature type="domain" description="Glucose-methanol-choline oxidoreductase N-terminal" evidence="5">
    <location>
        <begin position="86"/>
        <end position="109"/>
    </location>
</feature>
<feature type="active site" description="Proton donor" evidence="2">
    <location>
        <position position="496"/>
    </location>
</feature>
<dbReference type="Gene3D" id="3.30.560.10">
    <property type="entry name" value="Glucose Oxidase, domain 3"/>
    <property type="match status" value="1"/>
</dbReference>
<evidence type="ECO:0000256" key="2">
    <source>
        <dbReference type="PIRSR" id="PIRSR000137-1"/>
    </source>
</evidence>
<comment type="similarity">
    <text evidence="1 4">Belongs to the GMC oxidoreductase family.</text>
</comment>
<dbReference type="Pfam" id="PF05199">
    <property type="entry name" value="GMC_oxred_C"/>
    <property type="match status" value="1"/>
</dbReference>
<accession>A0A0F0IA42</accession>
<evidence type="ECO:0000313" key="8">
    <source>
        <dbReference type="Proteomes" id="UP000033540"/>
    </source>
</evidence>